<keyword evidence="6" id="KW-0418">Kinase</keyword>
<keyword evidence="7 10" id="KW-0067">ATP-binding</keyword>
<keyword evidence="3" id="KW-0723">Serine/threonine-protein kinase</keyword>
<dbReference type="InterPro" id="IPR011009">
    <property type="entry name" value="Kinase-like_dom_sf"/>
</dbReference>
<comment type="catalytic activity">
    <reaction evidence="8">
        <text>L-threonyl-[protein] + ATP = O-phospho-L-threonyl-[protein] + ADP + H(+)</text>
        <dbReference type="Rhea" id="RHEA:46608"/>
        <dbReference type="Rhea" id="RHEA-COMP:11060"/>
        <dbReference type="Rhea" id="RHEA-COMP:11605"/>
        <dbReference type="ChEBI" id="CHEBI:15378"/>
        <dbReference type="ChEBI" id="CHEBI:30013"/>
        <dbReference type="ChEBI" id="CHEBI:30616"/>
        <dbReference type="ChEBI" id="CHEBI:61977"/>
        <dbReference type="ChEBI" id="CHEBI:456216"/>
        <dbReference type="EC" id="2.7.11.1"/>
    </reaction>
</comment>
<sequence>MHPLHHAATMQYGQPQPQRQTYIHSVGYQTLNGQAYAAPQASQAQAPQVQGQAQFTFYAANGVAAPAFGAGSAAHILPPSGPPGRLMQMPMMATPHPLPPEHSITLASNIAAPHPAGPPDPAEDAESSSEYESDSDAEPGQSAQPPQTSGSQGVAQTTDESHCSGGTDFAPSPENAGAGEVSVSEQELAPASVVGPPSMTITSAPSLHSDAELTKESFNVNYQTHDVRELKKEEDQNYQTKIDPKINEALILPTRSRKVVATDEHLDQLLFPRGYHVDRELPPKRKGLPAGALGKGAFGVVYKGRKRDGKDVALKVSENASATQPMLEQEINILKMLDHPSIVQFYDAFVDKDSDWMIIAMELVTGGDLLSSLTGEPHVYEEGLVRPMVFHISCALAHAHEMGVVHRDLKPENILLRQGDRFPKVADFGLSRSLRASEVAMTVAGTPTYMAPEIQDPRLPYDFPADVYSLGCILTDMMDKEFCCSWYAKAMPGNHEKMRKRWPDGSTPHRFSRELKELQGRMLGQAPGLRASCFQICKDLLCLADEQVLPNVLWQERPKLPSGPPQQKMLSPEMAADIAGRRGYGVGVRVLVLVNGQWLHGKVERVSSTVCPGAVQVHFKCDGEEQATLICPWQFQEMLRPAPAAVVPDGRIGTMVFPEADESGKSRKKEAASGSPSKRSGGLKEAPLAKMKCQPTNCRQQ</sequence>
<comment type="similarity">
    <text evidence="1">Belongs to the protein kinase superfamily. NEK Ser/Thr protein kinase family. NIMA subfamily.</text>
</comment>
<evidence type="ECO:0000256" key="11">
    <source>
        <dbReference type="SAM" id="MobiDB-lite"/>
    </source>
</evidence>
<dbReference type="PANTHER" id="PTHR43671:SF98">
    <property type="entry name" value="SERINE_THREONINE-PROTEIN KINASE NEK11"/>
    <property type="match status" value="1"/>
</dbReference>
<dbReference type="InterPro" id="IPR008271">
    <property type="entry name" value="Ser/Thr_kinase_AS"/>
</dbReference>
<dbReference type="Gene3D" id="1.10.510.10">
    <property type="entry name" value="Transferase(Phosphotransferase) domain 1"/>
    <property type="match status" value="1"/>
</dbReference>
<dbReference type="PROSITE" id="PS00107">
    <property type="entry name" value="PROTEIN_KINASE_ATP"/>
    <property type="match status" value="1"/>
</dbReference>
<feature type="domain" description="Protein kinase" evidence="12">
    <location>
        <begin position="287"/>
        <end position="549"/>
    </location>
</feature>
<dbReference type="SMART" id="SM00220">
    <property type="entry name" value="S_TKc"/>
    <property type="match status" value="1"/>
</dbReference>
<evidence type="ECO:0000313" key="14">
    <source>
        <dbReference type="Proteomes" id="UP001642484"/>
    </source>
</evidence>
<dbReference type="EMBL" id="CAXAMN010015557">
    <property type="protein sequence ID" value="CAK9046008.1"/>
    <property type="molecule type" value="Genomic_DNA"/>
</dbReference>
<keyword evidence="5 10" id="KW-0547">Nucleotide-binding</keyword>
<evidence type="ECO:0000256" key="2">
    <source>
        <dbReference type="ARBA" id="ARBA00012513"/>
    </source>
</evidence>
<protein>
    <recommendedName>
        <fullName evidence="2">non-specific serine/threonine protein kinase</fullName>
        <ecNumber evidence="2">2.7.11.1</ecNumber>
    </recommendedName>
</protein>
<dbReference type="Proteomes" id="UP001642484">
    <property type="component" value="Unassembled WGS sequence"/>
</dbReference>
<evidence type="ECO:0000256" key="10">
    <source>
        <dbReference type="PROSITE-ProRule" id="PRU10141"/>
    </source>
</evidence>
<accession>A0ABP0M4N8</accession>
<dbReference type="InterPro" id="IPR050660">
    <property type="entry name" value="NEK_Ser/Thr_kinase"/>
</dbReference>
<keyword evidence="4" id="KW-0808">Transferase</keyword>
<keyword evidence="14" id="KW-1185">Reference proteome</keyword>
<evidence type="ECO:0000256" key="9">
    <source>
        <dbReference type="ARBA" id="ARBA00048679"/>
    </source>
</evidence>
<dbReference type="InterPro" id="IPR017441">
    <property type="entry name" value="Protein_kinase_ATP_BS"/>
</dbReference>
<evidence type="ECO:0000256" key="4">
    <source>
        <dbReference type="ARBA" id="ARBA00022679"/>
    </source>
</evidence>
<evidence type="ECO:0000256" key="3">
    <source>
        <dbReference type="ARBA" id="ARBA00022527"/>
    </source>
</evidence>
<dbReference type="SUPFAM" id="SSF56112">
    <property type="entry name" value="Protein kinase-like (PK-like)"/>
    <property type="match status" value="1"/>
</dbReference>
<feature type="region of interest" description="Disordered" evidence="11">
    <location>
        <begin position="656"/>
        <end position="701"/>
    </location>
</feature>
<comment type="caution">
    <text evidence="13">The sequence shown here is derived from an EMBL/GenBank/DDBJ whole genome shotgun (WGS) entry which is preliminary data.</text>
</comment>
<feature type="binding site" evidence="10">
    <location>
        <position position="315"/>
    </location>
    <ligand>
        <name>ATP</name>
        <dbReference type="ChEBI" id="CHEBI:30616"/>
    </ligand>
</feature>
<evidence type="ECO:0000256" key="6">
    <source>
        <dbReference type="ARBA" id="ARBA00022777"/>
    </source>
</evidence>
<comment type="catalytic activity">
    <reaction evidence="9">
        <text>L-seryl-[protein] + ATP = O-phospho-L-seryl-[protein] + ADP + H(+)</text>
        <dbReference type="Rhea" id="RHEA:17989"/>
        <dbReference type="Rhea" id="RHEA-COMP:9863"/>
        <dbReference type="Rhea" id="RHEA-COMP:11604"/>
        <dbReference type="ChEBI" id="CHEBI:15378"/>
        <dbReference type="ChEBI" id="CHEBI:29999"/>
        <dbReference type="ChEBI" id="CHEBI:30616"/>
        <dbReference type="ChEBI" id="CHEBI:83421"/>
        <dbReference type="ChEBI" id="CHEBI:456216"/>
        <dbReference type="EC" id="2.7.11.1"/>
    </reaction>
</comment>
<feature type="region of interest" description="Disordered" evidence="11">
    <location>
        <begin position="79"/>
        <end position="204"/>
    </location>
</feature>
<dbReference type="PANTHER" id="PTHR43671">
    <property type="entry name" value="SERINE/THREONINE-PROTEIN KINASE NEK"/>
    <property type="match status" value="1"/>
</dbReference>
<evidence type="ECO:0000256" key="1">
    <source>
        <dbReference type="ARBA" id="ARBA00010886"/>
    </source>
</evidence>
<organism evidence="13 14">
    <name type="scientific">Durusdinium trenchii</name>
    <dbReference type="NCBI Taxonomy" id="1381693"/>
    <lineage>
        <taxon>Eukaryota</taxon>
        <taxon>Sar</taxon>
        <taxon>Alveolata</taxon>
        <taxon>Dinophyceae</taxon>
        <taxon>Suessiales</taxon>
        <taxon>Symbiodiniaceae</taxon>
        <taxon>Durusdinium</taxon>
    </lineage>
</organism>
<evidence type="ECO:0000256" key="7">
    <source>
        <dbReference type="ARBA" id="ARBA00022840"/>
    </source>
</evidence>
<feature type="compositionally biased region" description="Polar residues" evidence="11">
    <location>
        <begin position="141"/>
        <end position="158"/>
    </location>
</feature>
<reference evidence="13 14" key="1">
    <citation type="submission" date="2024-02" db="EMBL/GenBank/DDBJ databases">
        <authorList>
            <person name="Chen Y."/>
            <person name="Shah S."/>
            <person name="Dougan E. K."/>
            <person name="Thang M."/>
            <person name="Chan C."/>
        </authorList>
    </citation>
    <scope>NUCLEOTIDE SEQUENCE [LARGE SCALE GENOMIC DNA]</scope>
</reference>
<dbReference type="PROSITE" id="PS00108">
    <property type="entry name" value="PROTEIN_KINASE_ST"/>
    <property type="match status" value="1"/>
</dbReference>
<dbReference type="EC" id="2.7.11.1" evidence="2"/>
<proteinExistence type="inferred from homology"/>
<evidence type="ECO:0000256" key="8">
    <source>
        <dbReference type="ARBA" id="ARBA00047899"/>
    </source>
</evidence>
<dbReference type="Pfam" id="PF00069">
    <property type="entry name" value="Pkinase"/>
    <property type="match status" value="1"/>
</dbReference>
<dbReference type="PROSITE" id="PS50011">
    <property type="entry name" value="PROTEIN_KINASE_DOM"/>
    <property type="match status" value="1"/>
</dbReference>
<name>A0ABP0M4N8_9DINO</name>
<feature type="compositionally biased region" description="Basic and acidic residues" evidence="11">
    <location>
        <begin position="662"/>
        <end position="671"/>
    </location>
</feature>
<gene>
    <name evidence="13" type="ORF">CCMP2556_LOCUS23944</name>
</gene>
<feature type="compositionally biased region" description="Acidic residues" evidence="11">
    <location>
        <begin position="121"/>
        <end position="137"/>
    </location>
</feature>
<evidence type="ECO:0000313" key="13">
    <source>
        <dbReference type="EMBL" id="CAK9046008.1"/>
    </source>
</evidence>
<evidence type="ECO:0000259" key="12">
    <source>
        <dbReference type="PROSITE" id="PS50011"/>
    </source>
</evidence>
<dbReference type="InterPro" id="IPR000719">
    <property type="entry name" value="Prot_kinase_dom"/>
</dbReference>
<evidence type="ECO:0000256" key="5">
    <source>
        <dbReference type="ARBA" id="ARBA00022741"/>
    </source>
</evidence>